<proteinExistence type="predicted"/>
<accession>A0ABT0CAA4</accession>
<dbReference type="EMBL" id="JAFIRA010000013">
    <property type="protein sequence ID" value="MCJ2542639.1"/>
    <property type="molecule type" value="Genomic_DNA"/>
</dbReference>
<evidence type="ECO:0000256" key="2">
    <source>
        <dbReference type="ARBA" id="ARBA00022737"/>
    </source>
</evidence>
<dbReference type="Gene3D" id="2.160.10.10">
    <property type="entry name" value="Hexapeptide repeat proteins"/>
    <property type="match status" value="1"/>
</dbReference>
<dbReference type="PANTHER" id="PTHR13061:SF29">
    <property type="entry name" value="GAMMA CARBONIC ANHYDRASE-LIKE 1, MITOCHONDRIAL-RELATED"/>
    <property type="match status" value="1"/>
</dbReference>
<sequence>MEEAQDTWPIWLDQEPTGMDKVAFIAANATLIGTVELSESVSIWYGAILRGDISPITIGRCTNIQDGAIVHGDPDQPTIIGEEVTIGHRAVIHSARIQGGCLIGIGATILNGVTIGAGSIIGAGAVVTKSVPPRSLAVGTPAKAIRTLTDEEVEKLRVHAQHYVELAHQHASRFGRFGRPDPPRKARSK</sequence>
<gene>
    <name evidence="3" type="ORF">JX360_06920</name>
</gene>
<dbReference type="SUPFAM" id="SSF51161">
    <property type="entry name" value="Trimeric LpxA-like enzymes"/>
    <property type="match status" value="1"/>
</dbReference>
<evidence type="ECO:0000313" key="4">
    <source>
        <dbReference type="Proteomes" id="UP000830835"/>
    </source>
</evidence>
<dbReference type="InterPro" id="IPR018357">
    <property type="entry name" value="Hexapep_transf_CS"/>
</dbReference>
<dbReference type="Pfam" id="PF00132">
    <property type="entry name" value="Hexapep"/>
    <property type="match status" value="1"/>
</dbReference>
<dbReference type="RefSeq" id="WP_279611313.1">
    <property type="nucleotide sequence ID" value="NZ_JAFIRA010000013.1"/>
</dbReference>
<name>A0ABT0CAA4_THEVL</name>
<keyword evidence="4" id="KW-1185">Reference proteome</keyword>
<comment type="caution">
    <text evidence="3">The sequence shown here is derived from an EMBL/GenBank/DDBJ whole genome shotgun (WGS) entry which is preliminary data.</text>
</comment>
<keyword evidence="2" id="KW-0677">Repeat</keyword>
<organism evidence="3 4">
    <name type="scientific">Thermostichus vulcanus str. 'Rupite'</name>
    <dbReference type="NCBI Taxonomy" id="2813851"/>
    <lineage>
        <taxon>Bacteria</taxon>
        <taxon>Bacillati</taxon>
        <taxon>Cyanobacteriota</taxon>
        <taxon>Cyanophyceae</taxon>
        <taxon>Thermostichales</taxon>
        <taxon>Thermostichaceae</taxon>
        <taxon>Thermostichus</taxon>
    </lineage>
</organism>
<protein>
    <submittedName>
        <fullName evidence="3">Gamma carbonic anhydrase family protein</fullName>
    </submittedName>
</protein>
<dbReference type="CDD" id="cd04645">
    <property type="entry name" value="LbH_gamma_CA_like"/>
    <property type="match status" value="1"/>
</dbReference>
<dbReference type="PANTHER" id="PTHR13061">
    <property type="entry name" value="DYNACTIN SUBUNIT P25"/>
    <property type="match status" value="1"/>
</dbReference>
<reference evidence="3" key="1">
    <citation type="submission" date="2021-02" db="EMBL/GenBank/DDBJ databases">
        <title>The CRISPR/cas machinery reduction and long-range gene transfer in the hot spring cyanobacterium Synechococcus.</title>
        <authorList>
            <person name="Dvorak P."/>
            <person name="Jahodarova E."/>
            <person name="Hasler P."/>
            <person name="Poulickova A."/>
        </authorList>
    </citation>
    <scope>NUCLEOTIDE SEQUENCE</scope>
    <source>
        <strain evidence="3">Rupite</strain>
    </source>
</reference>
<keyword evidence="1" id="KW-0808">Transferase</keyword>
<dbReference type="InterPro" id="IPR011004">
    <property type="entry name" value="Trimer_LpxA-like_sf"/>
</dbReference>
<dbReference type="InterPro" id="IPR050484">
    <property type="entry name" value="Transf_Hexapept/Carb_Anhydrase"/>
</dbReference>
<dbReference type="Proteomes" id="UP000830835">
    <property type="component" value="Unassembled WGS sequence"/>
</dbReference>
<dbReference type="InterPro" id="IPR001451">
    <property type="entry name" value="Hexapep"/>
</dbReference>
<evidence type="ECO:0000256" key="1">
    <source>
        <dbReference type="ARBA" id="ARBA00022679"/>
    </source>
</evidence>
<dbReference type="PROSITE" id="PS00101">
    <property type="entry name" value="HEXAPEP_TRANSFERASES"/>
    <property type="match status" value="1"/>
</dbReference>
<evidence type="ECO:0000313" key="3">
    <source>
        <dbReference type="EMBL" id="MCJ2542639.1"/>
    </source>
</evidence>
<dbReference type="InterPro" id="IPR047324">
    <property type="entry name" value="LbH_gamma_CA-like"/>
</dbReference>